<protein>
    <submittedName>
        <fullName evidence="2">Uncharacterized protein</fullName>
    </submittedName>
</protein>
<organism evidence="2 3">
    <name type="scientific">Eschrichtius robustus</name>
    <name type="common">California gray whale</name>
    <name type="synonym">Eschrichtius gibbosus</name>
    <dbReference type="NCBI Taxonomy" id="9764"/>
    <lineage>
        <taxon>Eukaryota</taxon>
        <taxon>Metazoa</taxon>
        <taxon>Chordata</taxon>
        <taxon>Craniata</taxon>
        <taxon>Vertebrata</taxon>
        <taxon>Euteleostomi</taxon>
        <taxon>Mammalia</taxon>
        <taxon>Eutheria</taxon>
        <taxon>Laurasiatheria</taxon>
        <taxon>Artiodactyla</taxon>
        <taxon>Whippomorpha</taxon>
        <taxon>Cetacea</taxon>
        <taxon>Mysticeti</taxon>
        <taxon>Eschrichtiidae</taxon>
        <taxon>Eschrichtius</taxon>
    </lineage>
</organism>
<evidence type="ECO:0000256" key="1">
    <source>
        <dbReference type="SAM" id="MobiDB-lite"/>
    </source>
</evidence>
<evidence type="ECO:0000313" key="3">
    <source>
        <dbReference type="Proteomes" id="UP001159641"/>
    </source>
</evidence>
<dbReference type="Proteomes" id="UP001159641">
    <property type="component" value="Unassembled WGS sequence"/>
</dbReference>
<sequence length="104" mass="10791">MVPPSMVGACDSGLPLPVAVASLNLTTPDAAGVLMTHATFPTIRVTLDAAKSQILSNVLDVAHQLIKKVNPDEPKGENCSTKGISKSQHKTKSLLLQGSSSEVS</sequence>
<dbReference type="EMBL" id="JAIQCJ010000162">
    <property type="protein sequence ID" value="KAJ8797704.1"/>
    <property type="molecule type" value="Genomic_DNA"/>
</dbReference>
<keyword evidence="3" id="KW-1185">Reference proteome</keyword>
<feature type="region of interest" description="Disordered" evidence="1">
    <location>
        <begin position="70"/>
        <end position="104"/>
    </location>
</feature>
<gene>
    <name evidence="2" type="ORF">J1605_017130</name>
</gene>
<feature type="compositionally biased region" description="Polar residues" evidence="1">
    <location>
        <begin position="94"/>
        <end position="104"/>
    </location>
</feature>
<dbReference type="AlphaFoldDB" id="A0AB34I581"/>
<accession>A0AB34I581</accession>
<evidence type="ECO:0000313" key="2">
    <source>
        <dbReference type="EMBL" id="KAJ8797704.1"/>
    </source>
</evidence>
<comment type="caution">
    <text evidence="2">The sequence shown here is derived from an EMBL/GenBank/DDBJ whole genome shotgun (WGS) entry which is preliminary data.</text>
</comment>
<reference evidence="2 3" key="1">
    <citation type="submission" date="2022-11" db="EMBL/GenBank/DDBJ databases">
        <title>Whole genome sequence of Eschrichtius robustus ER-17-0199.</title>
        <authorList>
            <person name="Bruniche-Olsen A."/>
            <person name="Black A.N."/>
            <person name="Fields C.J."/>
            <person name="Walden K."/>
            <person name="Dewoody J.A."/>
        </authorList>
    </citation>
    <scope>NUCLEOTIDE SEQUENCE [LARGE SCALE GENOMIC DNA]</scope>
    <source>
        <strain evidence="2">ER-17-0199</strain>
        <tissue evidence="2">Blubber</tissue>
    </source>
</reference>
<name>A0AB34I581_ESCRO</name>
<proteinExistence type="predicted"/>